<evidence type="ECO:0000313" key="1">
    <source>
        <dbReference type="EMBL" id="QLQ33700.1"/>
    </source>
</evidence>
<protein>
    <submittedName>
        <fullName evidence="1">Uncharacterized protein</fullName>
    </submittedName>
</protein>
<dbReference type="AlphaFoldDB" id="A0A7L6AWX8"/>
<dbReference type="KEGG" id="this:HZT40_21160"/>
<keyword evidence="2" id="KW-1185">Reference proteome</keyword>
<dbReference type="Proteomes" id="UP000510621">
    <property type="component" value="Chromosome"/>
</dbReference>
<gene>
    <name evidence="1" type="ORF">HZT40_21160</name>
</gene>
<sequence length="182" mass="20200">MLHQDRSSTLSAGDIAVLSGGITGGEISRRTLSTSDILTLNANLKPDYGSLAQQLLAVETQWRQKRPSHYAYTLQRSCFCTPEARKPLEIRVFRNTVQQATILPDGKPLPKARQAEALTIDELFDVVRRAINNQAASIDVTYDPLYGFPTTIFIDQDKMIADEEINYAASNFKVASGLKPKQ</sequence>
<dbReference type="Pfam" id="PF19671">
    <property type="entry name" value="DUF6174"/>
    <property type="match status" value="1"/>
</dbReference>
<organism evidence="1 2">
    <name type="scientific">Candidatus Thiothrix singaporensis</name>
    <dbReference type="NCBI Taxonomy" id="2799669"/>
    <lineage>
        <taxon>Bacteria</taxon>
        <taxon>Pseudomonadati</taxon>
        <taxon>Pseudomonadota</taxon>
        <taxon>Gammaproteobacteria</taxon>
        <taxon>Thiotrichales</taxon>
        <taxon>Thiotrichaceae</taxon>
        <taxon>Thiothrix</taxon>
    </lineage>
</organism>
<reference evidence="1" key="1">
    <citation type="submission" date="2020-06" db="EMBL/GenBank/DDBJ databases">
        <title>Analysis procedures for assessing recovery of high quality, complete, closed genomes from Nanopore long read metagenome sequencing.</title>
        <authorList>
            <person name="Bessarab I."/>
            <person name="Arumugam K."/>
            <person name="Haryono M."/>
            <person name="Liu X."/>
            <person name="Roy S."/>
            <person name="Zuniga-Montanez R.E."/>
            <person name="Qiu G."/>
            <person name="Drautz-Moses D.I."/>
            <person name="Law Y.Y."/>
            <person name="Wuertz S."/>
            <person name="Lauro F.M."/>
            <person name="Huson D.H."/>
            <person name="Williams R.B."/>
        </authorList>
    </citation>
    <scope>NUCLEOTIDE SEQUENCE [LARGE SCALE GENOMIC DNA]</scope>
    <source>
        <strain evidence="1">SSD2</strain>
    </source>
</reference>
<name>A0A7L6AWX8_9GAMM</name>
<evidence type="ECO:0000313" key="2">
    <source>
        <dbReference type="Proteomes" id="UP000510621"/>
    </source>
</evidence>
<accession>A0A7L6AWX8</accession>
<dbReference type="InterPro" id="IPR046172">
    <property type="entry name" value="DUF6174"/>
</dbReference>
<proteinExistence type="predicted"/>
<dbReference type="EMBL" id="CP059265">
    <property type="protein sequence ID" value="QLQ33700.1"/>
    <property type="molecule type" value="Genomic_DNA"/>
</dbReference>